<dbReference type="GO" id="GO:0006020">
    <property type="term" value="P:inositol metabolic process"/>
    <property type="evidence" value="ECO:0007669"/>
    <property type="project" value="TreeGrafter"/>
</dbReference>
<dbReference type="PROSITE" id="PS00629">
    <property type="entry name" value="IMP_1"/>
    <property type="match status" value="1"/>
</dbReference>
<sequence>MSDAPRPEELAASAAEFARGAGELLLGLFGKRVEVEYKDAAKTDPVSEADLASQNFLQQRILGRYIGHAVLGEEKPKDVEAAQAEGAQIVPEYLWVLDPLDGTKNFLNGLAVWGCSVGVLRRGRPVAGAVFTPEPPTVDSAAGAGGTVYRAWEGGGAWREERPIRVAPDEKPTGQRISSLPGSYLTQYRPTGPLKQSGLGEVRAPGSIAYELALVARGGLHFALFGAPSIWDVAAGVLLVKEAGGLPLIRRGGSDYWDPLVNFFPEEDESPRTLDLARKWRRAILVGNPGVSRFLAQNLRKVNRPGLWFRRRR</sequence>
<feature type="binding site" evidence="4">
    <location>
        <position position="232"/>
    </location>
    <ligand>
        <name>Mg(2+)</name>
        <dbReference type="ChEBI" id="CHEBI:18420"/>
        <label>1</label>
        <note>catalytic</note>
    </ligand>
</feature>
<dbReference type="PANTHER" id="PTHR20854:SF4">
    <property type="entry name" value="INOSITOL-1-MONOPHOSPHATASE-RELATED"/>
    <property type="match status" value="1"/>
</dbReference>
<protein>
    <submittedName>
        <fullName evidence="5">Inositol monophosphatase</fullName>
    </submittedName>
</protein>
<name>A0A932I354_UNCTE</name>
<reference evidence="5" key="1">
    <citation type="submission" date="2020-07" db="EMBL/GenBank/DDBJ databases">
        <title>Huge and variable diversity of episymbiotic CPR bacteria and DPANN archaea in groundwater ecosystems.</title>
        <authorList>
            <person name="He C.Y."/>
            <person name="Keren R."/>
            <person name="Whittaker M."/>
            <person name="Farag I.F."/>
            <person name="Doudna J."/>
            <person name="Cate J.H.D."/>
            <person name="Banfield J.F."/>
        </authorList>
    </citation>
    <scope>NUCLEOTIDE SEQUENCE</scope>
    <source>
        <strain evidence="5">NC_groundwater_763_Ag_S-0.2um_68_21</strain>
    </source>
</reference>
<dbReference type="Proteomes" id="UP000782312">
    <property type="component" value="Unassembled WGS sequence"/>
</dbReference>
<evidence type="ECO:0000256" key="2">
    <source>
        <dbReference type="ARBA" id="ARBA00022801"/>
    </source>
</evidence>
<gene>
    <name evidence="5" type="ORF">HYZ11_16595</name>
</gene>
<evidence type="ECO:0000256" key="3">
    <source>
        <dbReference type="ARBA" id="ARBA00022842"/>
    </source>
</evidence>
<dbReference type="PRINTS" id="PR00377">
    <property type="entry name" value="IMPHPHTASES"/>
</dbReference>
<dbReference type="PROSITE" id="PS00630">
    <property type="entry name" value="IMP_2"/>
    <property type="match status" value="1"/>
</dbReference>
<feature type="binding site" evidence="4">
    <location>
        <position position="101"/>
    </location>
    <ligand>
        <name>Mg(2+)</name>
        <dbReference type="ChEBI" id="CHEBI:18420"/>
        <label>1</label>
        <note>catalytic</note>
    </ligand>
</feature>
<dbReference type="GO" id="GO:0046854">
    <property type="term" value="P:phosphatidylinositol phosphate biosynthetic process"/>
    <property type="evidence" value="ECO:0007669"/>
    <property type="project" value="InterPro"/>
</dbReference>
<feature type="binding site" evidence="4">
    <location>
        <position position="98"/>
    </location>
    <ligand>
        <name>Mg(2+)</name>
        <dbReference type="ChEBI" id="CHEBI:18420"/>
        <label>1</label>
        <note>catalytic</note>
    </ligand>
</feature>
<dbReference type="InterPro" id="IPR000760">
    <property type="entry name" value="Inositol_monophosphatase-like"/>
</dbReference>
<dbReference type="Gene3D" id="3.30.540.10">
    <property type="entry name" value="Fructose-1,6-Bisphosphatase, subunit A, domain 1"/>
    <property type="match status" value="1"/>
</dbReference>
<dbReference type="CDD" id="cd01637">
    <property type="entry name" value="IMPase_like"/>
    <property type="match status" value="1"/>
</dbReference>
<dbReference type="SUPFAM" id="SSF56655">
    <property type="entry name" value="Carbohydrate phosphatase"/>
    <property type="match status" value="1"/>
</dbReference>
<keyword evidence="1 4" id="KW-0479">Metal-binding</keyword>
<feature type="binding site" evidence="4">
    <location>
        <position position="73"/>
    </location>
    <ligand>
        <name>Mg(2+)</name>
        <dbReference type="ChEBI" id="CHEBI:18420"/>
        <label>1</label>
        <note>catalytic</note>
    </ligand>
</feature>
<keyword evidence="2" id="KW-0378">Hydrolase</keyword>
<keyword evidence="3 4" id="KW-0460">Magnesium</keyword>
<dbReference type="Gene3D" id="3.40.190.80">
    <property type="match status" value="1"/>
</dbReference>
<evidence type="ECO:0000313" key="6">
    <source>
        <dbReference type="Proteomes" id="UP000782312"/>
    </source>
</evidence>
<dbReference type="AlphaFoldDB" id="A0A932I354"/>
<dbReference type="GO" id="GO:0007165">
    <property type="term" value="P:signal transduction"/>
    <property type="evidence" value="ECO:0007669"/>
    <property type="project" value="TreeGrafter"/>
</dbReference>
<dbReference type="GO" id="GO:0046872">
    <property type="term" value="F:metal ion binding"/>
    <property type="evidence" value="ECO:0007669"/>
    <property type="project" value="UniProtKB-KW"/>
</dbReference>
<evidence type="ECO:0000256" key="4">
    <source>
        <dbReference type="PIRSR" id="PIRSR600760-2"/>
    </source>
</evidence>
<accession>A0A932I354</accession>
<dbReference type="InterPro" id="IPR020583">
    <property type="entry name" value="Inositol_monoP_metal-BS"/>
</dbReference>
<dbReference type="PANTHER" id="PTHR20854">
    <property type="entry name" value="INOSITOL MONOPHOSPHATASE"/>
    <property type="match status" value="1"/>
</dbReference>
<comment type="cofactor">
    <cofactor evidence="4">
        <name>Mg(2+)</name>
        <dbReference type="ChEBI" id="CHEBI:18420"/>
    </cofactor>
</comment>
<feature type="binding site" evidence="4">
    <location>
        <position position="100"/>
    </location>
    <ligand>
        <name>Mg(2+)</name>
        <dbReference type="ChEBI" id="CHEBI:18420"/>
        <label>1</label>
        <note>catalytic</note>
    </ligand>
</feature>
<organism evidence="5 6">
    <name type="scientific">Tectimicrobiota bacterium</name>
    <dbReference type="NCBI Taxonomy" id="2528274"/>
    <lineage>
        <taxon>Bacteria</taxon>
        <taxon>Pseudomonadati</taxon>
        <taxon>Nitrospinota/Tectimicrobiota group</taxon>
        <taxon>Candidatus Tectimicrobiota</taxon>
    </lineage>
</organism>
<dbReference type="Pfam" id="PF00459">
    <property type="entry name" value="Inositol_P"/>
    <property type="match status" value="1"/>
</dbReference>
<evidence type="ECO:0000256" key="1">
    <source>
        <dbReference type="ARBA" id="ARBA00022723"/>
    </source>
</evidence>
<proteinExistence type="predicted"/>
<comment type="caution">
    <text evidence="5">The sequence shown here is derived from an EMBL/GenBank/DDBJ whole genome shotgun (WGS) entry which is preliminary data.</text>
</comment>
<evidence type="ECO:0000313" key="5">
    <source>
        <dbReference type="EMBL" id="MBI3129228.1"/>
    </source>
</evidence>
<dbReference type="InterPro" id="IPR020550">
    <property type="entry name" value="Inositol_monophosphatase_CS"/>
</dbReference>
<dbReference type="GO" id="GO:0008934">
    <property type="term" value="F:inositol monophosphate 1-phosphatase activity"/>
    <property type="evidence" value="ECO:0007669"/>
    <property type="project" value="TreeGrafter"/>
</dbReference>
<dbReference type="EMBL" id="JACPUR010000038">
    <property type="protein sequence ID" value="MBI3129228.1"/>
    <property type="molecule type" value="Genomic_DNA"/>
</dbReference>